<proteinExistence type="predicted"/>
<name>A0A6A5UPG1_9PLEO</name>
<gene>
    <name evidence="2" type="ORF">BU23DRAFT_559628</name>
</gene>
<reference evidence="2" key="1">
    <citation type="journal article" date="2020" name="Stud. Mycol.">
        <title>101 Dothideomycetes genomes: a test case for predicting lifestyles and emergence of pathogens.</title>
        <authorList>
            <person name="Haridas S."/>
            <person name="Albert R."/>
            <person name="Binder M."/>
            <person name="Bloem J."/>
            <person name="Labutti K."/>
            <person name="Salamov A."/>
            <person name="Andreopoulos B."/>
            <person name="Baker S."/>
            <person name="Barry K."/>
            <person name="Bills G."/>
            <person name="Bluhm B."/>
            <person name="Cannon C."/>
            <person name="Castanera R."/>
            <person name="Culley D."/>
            <person name="Daum C."/>
            <person name="Ezra D."/>
            <person name="Gonzalez J."/>
            <person name="Henrissat B."/>
            <person name="Kuo A."/>
            <person name="Liang C."/>
            <person name="Lipzen A."/>
            <person name="Lutzoni F."/>
            <person name="Magnuson J."/>
            <person name="Mondo S."/>
            <person name="Nolan M."/>
            <person name="Ohm R."/>
            <person name="Pangilinan J."/>
            <person name="Park H.-J."/>
            <person name="Ramirez L."/>
            <person name="Alfaro M."/>
            <person name="Sun H."/>
            <person name="Tritt A."/>
            <person name="Yoshinaga Y."/>
            <person name="Zwiers L.-H."/>
            <person name="Turgeon B."/>
            <person name="Goodwin S."/>
            <person name="Spatafora J."/>
            <person name="Crous P."/>
            <person name="Grigoriev I."/>
        </authorList>
    </citation>
    <scope>NUCLEOTIDE SEQUENCE</scope>
    <source>
        <strain evidence="2">CBS 107.79</strain>
    </source>
</reference>
<evidence type="ECO:0000313" key="2">
    <source>
        <dbReference type="EMBL" id="KAF1967073.1"/>
    </source>
</evidence>
<dbReference type="Proteomes" id="UP000800036">
    <property type="component" value="Unassembled WGS sequence"/>
</dbReference>
<evidence type="ECO:0000313" key="3">
    <source>
        <dbReference type="Proteomes" id="UP000800036"/>
    </source>
</evidence>
<feature type="compositionally biased region" description="Polar residues" evidence="1">
    <location>
        <begin position="71"/>
        <end position="86"/>
    </location>
</feature>
<feature type="region of interest" description="Disordered" evidence="1">
    <location>
        <begin position="1"/>
        <end position="86"/>
    </location>
</feature>
<dbReference type="AlphaFoldDB" id="A0A6A5UPG1"/>
<protein>
    <submittedName>
        <fullName evidence="2">Uncharacterized protein</fullName>
    </submittedName>
</protein>
<feature type="compositionally biased region" description="Low complexity" evidence="1">
    <location>
        <begin position="1"/>
        <end position="38"/>
    </location>
</feature>
<dbReference type="EMBL" id="ML976737">
    <property type="protein sequence ID" value="KAF1967073.1"/>
    <property type="molecule type" value="Genomic_DNA"/>
</dbReference>
<keyword evidence="3" id="KW-1185">Reference proteome</keyword>
<organism evidence="2 3">
    <name type="scientific">Bimuria novae-zelandiae CBS 107.79</name>
    <dbReference type="NCBI Taxonomy" id="1447943"/>
    <lineage>
        <taxon>Eukaryota</taxon>
        <taxon>Fungi</taxon>
        <taxon>Dikarya</taxon>
        <taxon>Ascomycota</taxon>
        <taxon>Pezizomycotina</taxon>
        <taxon>Dothideomycetes</taxon>
        <taxon>Pleosporomycetidae</taxon>
        <taxon>Pleosporales</taxon>
        <taxon>Massarineae</taxon>
        <taxon>Didymosphaeriaceae</taxon>
        <taxon>Bimuria</taxon>
    </lineage>
</organism>
<sequence>MPSSSGGSTLSSNTTSGSQIQPQATSAQAQLVATTTQTGPRPVTATAAPSSGLRESISSSVPIDAKPQVVLNGTVSQSPSTATNPH</sequence>
<accession>A0A6A5UPG1</accession>
<evidence type="ECO:0000256" key="1">
    <source>
        <dbReference type="SAM" id="MobiDB-lite"/>
    </source>
</evidence>